<reference evidence="2 3" key="1">
    <citation type="journal article" date="2021" name="BMC Genomics">
        <title>Datura genome reveals duplications of psychoactive alkaloid biosynthetic genes and high mutation rate following tissue culture.</title>
        <authorList>
            <person name="Rajewski A."/>
            <person name="Carter-House D."/>
            <person name="Stajich J."/>
            <person name="Litt A."/>
        </authorList>
    </citation>
    <scope>NUCLEOTIDE SEQUENCE [LARGE SCALE GENOMIC DNA]</scope>
    <source>
        <strain evidence="2">AR-01</strain>
    </source>
</reference>
<dbReference type="Proteomes" id="UP000823775">
    <property type="component" value="Unassembled WGS sequence"/>
</dbReference>
<evidence type="ECO:0000313" key="3">
    <source>
        <dbReference type="Proteomes" id="UP000823775"/>
    </source>
</evidence>
<gene>
    <name evidence="2" type="ORF">HAX54_025345</name>
</gene>
<name>A0ABS8S7Q1_DATST</name>
<protein>
    <submittedName>
        <fullName evidence="2">Uncharacterized protein</fullName>
    </submittedName>
</protein>
<keyword evidence="3" id="KW-1185">Reference proteome</keyword>
<sequence>MVIPSSQPQIVEVDMIAAMFQKAMESLVEKIQSQPQMGHYKRDFSCNHRGPSQTSTSMNGTPTKSDSYAARDNSGPAGRGAGNKSTSDKGSGAVGRGQS</sequence>
<dbReference type="EMBL" id="JACEIK010000308">
    <property type="protein sequence ID" value="MCD7454599.1"/>
    <property type="molecule type" value="Genomic_DNA"/>
</dbReference>
<feature type="region of interest" description="Disordered" evidence="1">
    <location>
        <begin position="31"/>
        <end position="99"/>
    </location>
</feature>
<evidence type="ECO:0000313" key="2">
    <source>
        <dbReference type="EMBL" id="MCD7454599.1"/>
    </source>
</evidence>
<comment type="caution">
    <text evidence="2">The sequence shown here is derived from an EMBL/GenBank/DDBJ whole genome shotgun (WGS) entry which is preliminary data.</text>
</comment>
<proteinExistence type="predicted"/>
<feature type="compositionally biased region" description="Polar residues" evidence="1">
    <location>
        <begin position="50"/>
        <end position="66"/>
    </location>
</feature>
<organism evidence="2 3">
    <name type="scientific">Datura stramonium</name>
    <name type="common">Jimsonweed</name>
    <name type="synonym">Common thornapple</name>
    <dbReference type="NCBI Taxonomy" id="4076"/>
    <lineage>
        <taxon>Eukaryota</taxon>
        <taxon>Viridiplantae</taxon>
        <taxon>Streptophyta</taxon>
        <taxon>Embryophyta</taxon>
        <taxon>Tracheophyta</taxon>
        <taxon>Spermatophyta</taxon>
        <taxon>Magnoliopsida</taxon>
        <taxon>eudicotyledons</taxon>
        <taxon>Gunneridae</taxon>
        <taxon>Pentapetalae</taxon>
        <taxon>asterids</taxon>
        <taxon>lamiids</taxon>
        <taxon>Solanales</taxon>
        <taxon>Solanaceae</taxon>
        <taxon>Solanoideae</taxon>
        <taxon>Datureae</taxon>
        <taxon>Datura</taxon>
    </lineage>
</organism>
<accession>A0ABS8S7Q1</accession>
<evidence type="ECO:0000256" key="1">
    <source>
        <dbReference type="SAM" id="MobiDB-lite"/>
    </source>
</evidence>